<dbReference type="KEGG" id="snw:BBN63_20170"/>
<dbReference type="InterPro" id="IPR000873">
    <property type="entry name" value="AMP-dep_synth/lig_dom"/>
</dbReference>
<gene>
    <name evidence="5" type="ORF">BBN63_20170</name>
</gene>
<feature type="domain" description="AMP-dependent synthetase/ligase" evidence="4">
    <location>
        <begin position="56"/>
        <end position="299"/>
    </location>
</feature>
<dbReference type="GO" id="GO:0006631">
    <property type="term" value="P:fatty acid metabolic process"/>
    <property type="evidence" value="ECO:0007669"/>
    <property type="project" value="TreeGrafter"/>
</dbReference>
<evidence type="ECO:0000259" key="4">
    <source>
        <dbReference type="Pfam" id="PF00501"/>
    </source>
</evidence>
<dbReference type="PANTHER" id="PTHR43201">
    <property type="entry name" value="ACYL-COA SYNTHETASE"/>
    <property type="match status" value="1"/>
</dbReference>
<evidence type="ECO:0000256" key="2">
    <source>
        <dbReference type="ARBA" id="ARBA00022598"/>
    </source>
</evidence>
<evidence type="ECO:0000313" key="5">
    <source>
        <dbReference type="EMBL" id="AQU68185.1"/>
    </source>
</evidence>
<keyword evidence="6" id="KW-1185">Reference proteome</keyword>
<comment type="similarity">
    <text evidence="1">Belongs to the ATP-dependent AMP-binding enzyme family.</text>
</comment>
<proteinExistence type="inferred from homology"/>
<dbReference type="EMBL" id="CP018047">
    <property type="protein sequence ID" value="AQU68185.1"/>
    <property type="molecule type" value="Genomic_DNA"/>
</dbReference>
<dbReference type="Proteomes" id="UP000189677">
    <property type="component" value="Chromosome"/>
</dbReference>
<dbReference type="AlphaFoldDB" id="A0A1U9QX03"/>
<dbReference type="OrthoDB" id="9803968at2"/>
<dbReference type="PANTHER" id="PTHR43201:SF5">
    <property type="entry name" value="MEDIUM-CHAIN ACYL-COA LIGASE ACSF2, MITOCHONDRIAL"/>
    <property type="match status" value="1"/>
</dbReference>
<sequence length="358" mass="37788">MDSTREYEESETYVPHTAALTAPGAPFEVVRAENGSLMHADGPRTLREFVETTWAYGERPFLVGGDGTVLLTYGEFFAAATALANRFVDTYALRPGDRAAVLMGDRPDWQTAFWATQLAGLVAVPLDAAWSADEVARVLDHCAPRVLLVDEERLPGVAGRAGERLVVFGSGGSGRSGGSGSAGPSAGPAERYEDLPAPDPYAAPPDIEIRAEDDATIVYASPANPLRGAVTTQLAQAGAAMDARFRAAADALGRGELPGLGPAPVTRLTSPFSGPAALFDVYGAMAAGGTLVLDGAVRTERAWRWPADTPAGTPTVESRVSEETGELWLRGQSLPYAYWRDEGATAEAFTPDGWFRTG</sequence>
<feature type="region of interest" description="Disordered" evidence="3">
    <location>
        <begin position="172"/>
        <end position="205"/>
    </location>
</feature>
<evidence type="ECO:0000313" key="6">
    <source>
        <dbReference type="Proteomes" id="UP000189677"/>
    </source>
</evidence>
<dbReference type="SUPFAM" id="SSF56801">
    <property type="entry name" value="Acetyl-CoA synthetase-like"/>
    <property type="match status" value="1"/>
</dbReference>
<dbReference type="Gene3D" id="3.40.50.12780">
    <property type="entry name" value="N-terminal domain of ligase-like"/>
    <property type="match status" value="2"/>
</dbReference>
<dbReference type="InterPro" id="IPR042099">
    <property type="entry name" value="ANL_N_sf"/>
</dbReference>
<reference evidence="5 6" key="1">
    <citation type="submission" date="2016-11" db="EMBL/GenBank/DDBJ databases">
        <title>Complete genome sequence of Streptomyces niveus SCSIO 3406.</title>
        <authorList>
            <person name="Zhu Q."/>
            <person name="Cheng W."/>
            <person name="Song Y."/>
            <person name="Li Q."/>
            <person name="Ju J."/>
        </authorList>
    </citation>
    <scope>NUCLEOTIDE SEQUENCE [LARGE SCALE GENOMIC DNA]</scope>
    <source>
        <strain evidence="5 6">SCSIO 3406</strain>
    </source>
</reference>
<feature type="compositionally biased region" description="Gly residues" evidence="3">
    <location>
        <begin position="172"/>
        <end position="181"/>
    </location>
</feature>
<keyword evidence="2" id="KW-0436">Ligase</keyword>
<dbReference type="RefSeq" id="WP_078076780.1">
    <property type="nucleotide sequence ID" value="NZ_CP018047.1"/>
</dbReference>
<accession>A0A1U9QX03</accession>
<evidence type="ECO:0000256" key="1">
    <source>
        <dbReference type="ARBA" id="ARBA00006432"/>
    </source>
</evidence>
<evidence type="ECO:0000256" key="3">
    <source>
        <dbReference type="SAM" id="MobiDB-lite"/>
    </source>
</evidence>
<name>A0A1U9QX03_STRNV</name>
<dbReference type="Pfam" id="PF00501">
    <property type="entry name" value="AMP-binding"/>
    <property type="match status" value="1"/>
</dbReference>
<dbReference type="GO" id="GO:0031956">
    <property type="term" value="F:medium-chain fatty acid-CoA ligase activity"/>
    <property type="evidence" value="ECO:0007669"/>
    <property type="project" value="TreeGrafter"/>
</dbReference>
<organism evidence="5 6">
    <name type="scientific">Streptomyces niveus</name>
    <name type="common">Streptomyces spheroides</name>
    <dbReference type="NCBI Taxonomy" id="193462"/>
    <lineage>
        <taxon>Bacteria</taxon>
        <taxon>Bacillati</taxon>
        <taxon>Actinomycetota</taxon>
        <taxon>Actinomycetes</taxon>
        <taxon>Kitasatosporales</taxon>
        <taxon>Streptomycetaceae</taxon>
        <taxon>Streptomyces</taxon>
    </lineage>
</organism>
<protein>
    <recommendedName>
        <fullName evidence="4">AMP-dependent synthetase/ligase domain-containing protein</fullName>
    </recommendedName>
</protein>